<dbReference type="GO" id="GO:0009307">
    <property type="term" value="P:DNA restriction-modification system"/>
    <property type="evidence" value="ECO:0007669"/>
    <property type="project" value="InterPro"/>
</dbReference>
<keyword evidence="5" id="KW-1185">Reference proteome</keyword>
<evidence type="ECO:0000313" key="5">
    <source>
        <dbReference type="Proteomes" id="UP000029738"/>
    </source>
</evidence>
<protein>
    <submittedName>
        <fullName evidence="3">AAA family ATPase</fullName>
    </submittedName>
    <submittedName>
        <fullName evidence="4">Restriction endonuclease</fullName>
    </submittedName>
</protein>
<feature type="domain" description="CobQ/CobB/MinD/ParA nucleotide binding" evidence="1">
    <location>
        <begin position="147"/>
        <end position="293"/>
    </location>
</feature>
<dbReference type="InterPro" id="IPR002586">
    <property type="entry name" value="CobQ/CobB/MinD/ParA_Nub-bd_dom"/>
</dbReference>
<dbReference type="Proteomes" id="UP000029738">
    <property type="component" value="Unassembled WGS sequence"/>
</dbReference>
<keyword evidence="4" id="KW-0540">Nuclease</keyword>
<dbReference type="GO" id="GO:0003677">
    <property type="term" value="F:DNA binding"/>
    <property type="evidence" value="ECO:0007669"/>
    <property type="project" value="InterPro"/>
</dbReference>
<accession>A0A0C1N9P6</accession>
<keyword evidence="4" id="KW-0378">Hydrolase</keyword>
<dbReference type="CDD" id="cd02042">
    <property type="entry name" value="ParAB_family"/>
    <property type="match status" value="1"/>
</dbReference>
<feature type="domain" description="Restriction endonuclease type IV Mrr" evidence="2">
    <location>
        <begin position="8"/>
        <end position="100"/>
    </location>
</feature>
<organism evidence="4">
    <name type="scientific">Tolypothrix bouteillei VB521301</name>
    <dbReference type="NCBI Taxonomy" id="1479485"/>
    <lineage>
        <taxon>Bacteria</taxon>
        <taxon>Bacillati</taxon>
        <taxon>Cyanobacteriota</taxon>
        <taxon>Cyanophyceae</taxon>
        <taxon>Nostocales</taxon>
        <taxon>Tolypothrichaceae</taxon>
        <taxon>Tolypothrix</taxon>
    </lineage>
</organism>
<gene>
    <name evidence="4" type="ORF">DA73_0223910</name>
    <name evidence="3" type="ORF">DA73_0400019770</name>
</gene>
<dbReference type="InterPro" id="IPR050678">
    <property type="entry name" value="DNA_Partitioning_ATPase"/>
</dbReference>
<dbReference type="SUPFAM" id="SSF52980">
    <property type="entry name" value="Restriction endonuclease-like"/>
    <property type="match status" value="1"/>
</dbReference>
<dbReference type="InterPro" id="IPR007560">
    <property type="entry name" value="Restrct_endonuc_IV_Mrr"/>
</dbReference>
<dbReference type="STRING" id="1479485.DA73_0223910"/>
<dbReference type="Pfam" id="PF01656">
    <property type="entry name" value="CbiA"/>
    <property type="match status" value="1"/>
</dbReference>
<dbReference type="PANTHER" id="PTHR13696:SF99">
    <property type="entry name" value="COBYRINIC ACID AC-DIAMIDE SYNTHASE"/>
    <property type="match status" value="1"/>
</dbReference>
<sequence>METAYTQDYRHFEQHVAKLLHGAGWVVEPVQKNHTGCDLIVKKGNLVVAVQLKWLRNNVAAPQLLKFSEFLDSHEGKKFNFGLFITTKGYSGPAMALIRSWGKDSKIRCGIARETRIVGIDGIAPQKENNEDKGDRQQDKVYFGIFTCKGGVGKTTIAGHLAGAFALQGFNVALVDLDPEQNLQKLVGDGIFVPNPRGVGTTIEVFDGRDWHEDAARDSRIVICDCSPALERNPKELIEKFHYCIIPTTLNPLGLNKHGKVIRDTVVEIRQINKKGHLFVVVNNFRKPTSKQLNLLKDVYFNTYTEISQRDDKFHCIDPEDACIRASDQLYYWGIHILENPETPSSRLAFDLIGGKSYPRDDFINLADYIERKAGIGFLRDNTSPSRQQ</sequence>
<dbReference type="InterPro" id="IPR011335">
    <property type="entry name" value="Restrct_endonuc-II-like"/>
</dbReference>
<keyword evidence="4" id="KW-0255">Endonuclease</keyword>
<dbReference type="PANTHER" id="PTHR13696">
    <property type="entry name" value="P-LOOP CONTAINING NUCLEOSIDE TRIPHOSPHATE HYDROLASE"/>
    <property type="match status" value="1"/>
</dbReference>
<evidence type="ECO:0000259" key="2">
    <source>
        <dbReference type="Pfam" id="PF04471"/>
    </source>
</evidence>
<reference evidence="3" key="2">
    <citation type="submission" date="2019-11" db="EMBL/GenBank/DDBJ databases">
        <title>Improved Assembly of Tolypothrix boutellei genome.</title>
        <authorList>
            <person name="Sarangi A.N."/>
            <person name="Mukherjee M."/>
            <person name="Ghosh S."/>
            <person name="Singh D."/>
            <person name="Das A."/>
            <person name="Kant S."/>
            <person name="Prusty A."/>
            <person name="Tripathy S."/>
        </authorList>
    </citation>
    <scope>NUCLEOTIDE SEQUENCE</scope>
    <source>
        <strain evidence="3">VB521301</strain>
    </source>
</reference>
<name>A0A0C1N9P6_9CYAN</name>
<dbReference type="EMBL" id="JHEG02000048">
    <property type="protein sequence ID" value="KIE11407.1"/>
    <property type="molecule type" value="Genomic_DNA"/>
</dbReference>
<dbReference type="Pfam" id="PF04471">
    <property type="entry name" value="Mrr_cat"/>
    <property type="match status" value="1"/>
</dbReference>
<dbReference type="RefSeq" id="WP_038086106.1">
    <property type="nucleotide sequence ID" value="NZ_JHEG04000001.1"/>
</dbReference>
<evidence type="ECO:0000313" key="4">
    <source>
        <dbReference type="EMBL" id="KIE11407.1"/>
    </source>
</evidence>
<comment type="caution">
    <text evidence="4">The sequence shown here is derived from an EMBL/GenBank/DDBJ whole genome shotgun (WGS) entry which is preliminary data.</text>
</comment>
<dbReference type="Gene3D" id="3.40.1350.10">
    <property type="match status" value="1"/>
</dbReference>
<dbReference type="GO" id="GO:0004519">
    <property type="term" value="F:endonuclease activity"/>
    <property type="evidence" value="ECO:0007669"/>
    <property type="project" value="UniProtKB-KW"/>
</dbReference>
<evidence type="ECO:0000259" key="1">
    <source>
        <dbReference type="Pfam" id="PF01656"/>
    </source>
</evidence>
<dbReference type="Gene3D" id="3.40.50.300">
    <property type="entry name" value="P-loop containing nucleotide triphosphate hydrolases"/>
    <property type="match status" value="1"/>
</dbReference>
<dbReference type="OrthoDB" id="477717at2"/>
<reference evidence="4" key="1">
    <citation type="journal article" date="2015" name="Genome Announc.">
        <title>Draft Genome Sequence of Tolypothrix boutellei Strain VB521301.</title>
        <authorList>
            <person name="Chandrababunaidu M.M."/>
            <person name="Singh D."/>
            <person name="Sen D."/>
            <person name="Bhan S."/>
            <person name="Das S."/>
            <person name="Gupta A."/>
            <person name="Adhikary S.P."/>
            <person name="Tripathy S."/>
        </authorList>
    </citation>
    <scope>NUCLEOTIDE SEQUENCE</scope>
    <source>
        <strain evidence="4">VB521301</strain>
    </source>
</reference>
<proteinExistence type="predicted"/>
<dbReference type="AlphaFoldDB" id="A0A0C1N9P6"/>
<dbReference type="SUPFAM" id="SSF52540">
    <property type="entry name" value="P-loop containing nucleoside triphosphate hydrolases"/>
    <property type="match status" value="1"/>
</dbReference>
<evidence type="ECO:0000313" key="3">
    <source>
        <dbReference type="EMBL" id="KAF3887474.1"/>
    </source>
</evidence>
<dbReference type="InterPro" id="IPR011856">
    <property type="entry name" value="tRNA_endonuc-like_dom_sf"/>
</dbReference>
<dbReference type="EMBL" id="JHEG04000001">
    <property type="protein sequence ID" value="KAF3887474.1"/>
    <property type="molecule type" value="Genomic_DNA"/>
</dbReference>
<dbReference type="InterPro" id="IPR027417">
    <property type="entry name" value="P-loop_NTPase"/>
</dbReference>